<evidence type="ECO:0000313" key="2">
    <source>
        <dbReference type="EMBL" id="GFS30410.1"/>
    </source>
</evidence>
<feature type="transmembrane region" description="Helical" evidence="1">
    <location>
        <begin position="63"/>
        <end position="84"/>
    </location>
</feature>
<proteinExistence type="predicted"/>
<feature type="transmembrane region" description="Helical" evidence="1">
    <location>
        <begin position="36"/>
        <end position="57"/>
    </location>
</feature>
<protein>
    <recommendedName>
        <fullName evidence="4">Transmembrane protein</fullName>
    </recommendedName>
</protein>
<evidence type="ECO:0000256" key="1">
    <source>
        <dbReference type="SAM" id="Phobius"/>
    </source>
</evidence>
<organism evidence="2 3">
    <name type="scientific">Actinidia rufa</name>
    <dbReference type="NCBI Taxonomy" id="165716"/>
    <lineage>
        <taxon>Eukaryota</taxon>
        <taxon>Viridiplantae</taxon>
        <taxon>Streptophyta</taxon>
        <taxon>Embryophyta</taxon>
        <taxon>Tracheophyta</taxon>
        <taxon>Spermatophyta</taxon>
        <taxon>Magnoliopsida</taxon>
        <taxon>eudicotyledons</taxon>
        <taxon>Gunneridae</taxon>
        <taxon>Pentapetalae</taxon>
        <taxon>asterids</taxon>
        <taxon>Ericales</taxon>
        <taxon>Actinidiaceae</taxon>
        <taxon>Actinidia</taxon>
    </lineage>
</organism>
<dbReference type="Proteomes" id="UP000585474">
    <property type="component" value="Unassembled WGS sequence"/>
</dbReference>
<keyword evidence="1" id="KW-0472">Membrane</keyword>
<evidence type="ECO:0000313" key="3">
    <source>
        <dbReference type="Proteomes" id="UP000585474"/>
    </source>
</evidence>
<evidence type="ECO:0008006" key="4">
    <source>
        <dbReference type="Google" id="ProtNLM"/>
    </source>
</evidence>
<dbReference type="AlphaFoldDB" id="A0A7J0D9J1"/>
<comment type="caution">
    <text evidence="2">The sequence shown here is derived from an EMBL/GenBank/DDBJ whole genome shotgun (WGS) entry which is preliminary data.</text>
</comment>
<sequence length="106" mass="12010">MDKLMTSLKDGIDDYVRKAITRRGMHHFRFVIMPHLTWKVGILVLPLCQSFQSWFVTLVDGSLFGNCAALVELMVLSLCILVVVEVNVDDTVEEVVVVVSVMTWKI</sequence>
<keyword evidence="1" id="KW-0812">Transmembrane</keyword>
<dbReference type="EMBL" id="BJWL01000119">
    <property type="protein sequence ID" value="GFS30410.1"/>
    <property type="molecule type" value="Genomic_DNA"/>
</dbReference>
<keyword evidence="1" id="KW-1133">Transmembrane helix</keyword>
<name>A0A7J0D9J1_9ERIC</name>
<reference evidence="3" key="1">
    <citation type="submission" date="2019-07" db="EMBL/GenBank/DDBJ databases">
        <title>De Novo Assembly of kiwifruit Actinidia rufa.</title>
        <authorList>
            <person name="Sugita-Konishi S."/>
            <person name="Sato K."/>
            <person name="Mori E."/>
            <person name="Abe Y."/>
            <person name="Kisaki G."/>
            <person name="Hamano K."/>
            <person name="Suezawa K."/>
            <person name="Otani M."/>
            <person name="Fukuda T."/>
            <person name="Manabe T."/>
            <person name="Gomi K."/>
            <person name="Tabuchi M."/>
            <person name="Akimitsu K."/>
            <person name="Kataoka I."/>
        </authorList>
    </citation>
    <scope>NUCLEOTIDE SEQUENCE [LARGE SCALE GENOMIC DNA]</scope>
    <source>
        <strain evidence="3">cv. Fuchu</strain>
    </source>
</reference>
<accession>A0A7J0D9J1</accession>
<keyword evidence="3" id="KW-1185">Reference proteome</keyword>
<gene>
    <name evidence="2" type="ORF">Acr_00g0011790</name>
</gene>